<sequence>MARGCIKLQEELHNRILKLRSIESMVNRPQFERLWDDSSQKQKSRLHTLISCAARDGVRHWIRNHPSLDLMEKKLCDLQRIAYRLGIKNYSRKGKLQLVKDIRMNEEKYGTHQSIPA</sequence>
<dbReference type="AlphaFoldDB" id="A0A0F9STX5"/>
<name>A0A0F9STX5_9ZZZZ</name>
<dbReference type="EMBL" id="LAZR01002236">
    <property type="protein sequence ID" value="KKN32663.1"/>
    <property type="molecule type" value="Genomic_DNA"/>
</dbReference>
<comment type="caution">
    <text evidence="1">The sequence shown here is derived from an EMBL/GenBank/DDBJ whole genome shotgun (WGS) entry which is preliminary data.</text>
</comment>
<organism evidence="1">
    <name type="scientific">marine sediment metagenome</name>
    <dbReference type="NCBI Taxonomy" id="412755"/>
    <lineage>
        <taxon>unclassified sequences</taxon>
        <taxon>metagenomes</taxon>
        <taxon>ecological metagenomes</taxon>
    </lineage>
</organism>
<reference evidence="1" key="1">
    <citation type="journal article" date="2015" name="Nature">
        <title>Complex archaea that bridge the gap between prokaryotes and eukaryotes.</title>
        <authorList>
            <person name="Spang A."/>
            <person name="Saw J.H."/>
            <person name="Jorgensen S.L."/>
            <person name="Zaremba-Niedzwiedzka K."/>
            <person name="Martijn J."/>
            <person name="Lind A.E."/>
            <person name="van Eijk R."/>
            <person name="Schleper C."/>
            <person name="Guy L."/>
            <person name="Ettema T.J."/>
        </authorList>
    </citation>
    <scope>NUCLEOTIDE SEQUENCE</scope>
</reference>
<evidence type="ECO:0000313" key="1">
    <source>
        <dbReference type="EMBL" id="KKN32663.1"/>
    </source>
</evidence>
<proteinExistence type="predicted"/>
<accession>A0A0F9STX5</accession>
<protein>
    <submittedName>
        <fullName evidence="1">Uncharacterized protein</fullName>
    </submittedName>
</protein>
<gene>
    <name evidence="1" type="ORF">LCGC14_0811550</name>
</gene>